<evidence type="ECO:0000313" key="4">
    <source>
        <dbReference type="Proteomes" id="UP000006591"/>
    </source>
</evidence>
<dbReference type="PANTHER" id="PTHR34223:SF28">
    <property type="entry name" value="OS09G0548034 PROTEIN"/>
    <property type="match status" value="1"/>
</dbReference>
<keyword evidence="4" id="KW-1185">Reference proteome</keyword>
<dbReference type="InterPro" id="IPR053781">
    <property type="entry name" value="F-box_AtFBL13-like"/>
</dbReference>
<dbReference type="SMART" id="SM00256">
    <property type="entry name" value="FBOX"/>
    <property type="match status" value="1"/>
</dbReference>
<dbReference type="Pfam" id="PF23622">
    <property type="entry name" value="LRR_At1g61320_AtMIF1"/>
    <property type="match status" value="1"/>
</dbReference>
<dbReference type="SUPFAM" id="SSF81383">
    <property type="entry name" value="F-box domain"/>
    <property type="match status" value="1"/>
</dbReference>
<feature type="compositionally biased region" description="Basic residues" evidence="1">
    <location>
        <begin position="1"/>
        <end position="17"/>
    </location>
</feature>
<dbReference type="HOGENOM" id="CLU_435739_0_0_1"/>
<dbReference type="InterPro" id="IPR036047">
    <property type="entry name" value="F-box-like_dom_sf"/>
</dbReference>
<dbReference type="STRING" id="4536.A0A0E0IN82"/>
<sequence length="628" mass="70502">MSKPVRRHGCRRSRRPGRNALPTNRPARAAEAPSVVVLLPGGVGARGARRRVRPRRGARPPPLHHQQPPRRRRRAVEESRGGGGARRVRSLRTPSRPPNSTSARRRRPRDAAGTSLFASTEAQRLLRCLTKVTRNASNAKKKVVAGKRSLAAQNETPPAVKALSEAMAATVAVLRGVATSLYGRIVDTKKRRWFVVSRFLRNDWSSHSHHPCKDLESDGAGNVLDGMLTTSDMASAAGGASGKDWFDCLPDDLVHHVLSFLPALDAVRTSVLSRRWRDFWVSMPRLNVDVGDFRDDGQFENFTVHALPLLDSSVPLRSLRLRSSLHYLSALWVNHAVKRKVAVLEYSGRAELCSSVDASLSLASSYLTKVVLKHFDFDYGQFWPLIDACPALENLELLDVWTFYSVTITSSSLKHLRIVSCLFYNGFRINAPNLLTMCLDDVNVNGPLGHDSLVLENLSSLMTASVSVYHCFYPKHYVKTELHFFHGLSHARNLKLIAPLYEALFEEGLPTCPVFNNLKCLVLGDWCMAFDLYPLRCILRQSPMLEELCVELGEEECENCKNRKPAFSYGEISPFWCDRLKTVKIKCTEHDERFVALLQLFCKILVCIEEVDIDRQWVSAQPPDSSEL</sequence>
<feature type="domain" description="F-box" evidence="2">
    <location>
        <begin position="249"/>
        <end position="288"/>
    </location>
</feature>
<feature type="compositionally biased region" description="Basic residues" evidence="1">
    <location>
        <begin position="47"/>
        <end position="58"/>
    </location>
</feature>
<evidence type="ECO:0000313" key="3">
    <source>
        <dbReference type="EnsemblPlants" id="ONIVA09G19700.1"/>
    </source>
</evidence>
<organism evidence="3">
    <name type="scientific">Oryza nivara</name>
    <name type="common">Indian wild rice</name>
    <name type="synonym">Oryza sativa f. spontanea</name>
    <dbReference type="NCBI Taxonomy" id="4536"/>
    <lineage>
        <taxon>Eukaryota</taxon>
        <taxon>Viridiplantae</taxon>
        <taxon>Streptophyta</taxon>
        <taxon>Embryophyta</taxon>
        <taxon>Tracheophyta</taxon>
        <taxon>Spermatophyta</taxon>
        <taxon>Magnoliopsida</taxon>
        <taxon>Liliopsida</taxon>
        <taxon>Poales</taxon>
        <taxon>Poaceae</taxon>
        <taxon>BOP clade</taxon>
        <taxon>Oryzoideae</taxon>
        <taxon>Oryzeae</taxon>
        <taxon>Oryzinae</taxon>
        <taxon>Oryza</taxon>
    </lineage>
</organism>
<dbReference type="eggNOG" id="ENOG502T0EG">
    <property type="taxonomic scope" value="Eukaryota"/>
</dbReference>
<dbReference type="InterPro" id="IPR001810">
    <property type="entry name" value="F-box_dom"/>
</dbReference>
<reference evidence="3" key="2">
    <citation type="submission" date="2018-04" db="EMBL/GenBank/DDBJ databases">
        <title>OnivRS2 (Oryza nivara Reference Sequence Version 2).</title>
        <authorList>
            <person name="Zhang J."/>
            <person name="Kudrna D."/>
            <person name="Lee S."/>
            <person name="Talag J."/>
            <person name="Rajasekar S."/>
            <person name="Welchert J."/>
            <person name="Hsing Y.-I."/>
            <person name="Wing R.A."/>
        </authorList>
    </citation>
    <scope>NUCLEOTIDE SEQUENCE [LARGE SCALE GENOMIC DNA]</scope>
    <source>
        <strain evidence="3">SL10</strain>
    </source>
</reference>
<dbReference type="InterPro" id="IPR053197">
    <property type="entry name" value="F-box_SCFL_complex_component"/>
</dbReference>
<proteinExistence type="predicted"/>
<reference evidence="3" key="1">
    <citation type="submission" date="2015-04" db="UniProtKB">
        <authorList>
            <consortium name="EnsemblPlants"/>
        </authorList>
    </citation>
    <scope>IDENTIFICATION</scope>
    <source>
        <strain evidence="3">SL10</strain>
    </source>
</reference>
<accession>A0A0E0IN82</accession>
<dbReference type="InterPro" id="IPR055357">
    <property type="entry name" value="LRR_At1g61320_AtMIF1"/>
</dbReference>
<dbReference type="Pfam" id="PF00646">
    <property type="entry name" value="F-box"/>
    <property type="match status" value="1"/>
</dbReference>
<name>A0A0E0IN82_ORYNI</name>
<protein>
    <recommendedName>
        <fullName evidence="2">F-box domain-containing protein</fullName>
    </recommendedName>
</protein>
<dbReference type="Gramene" id="ONIVA09G19700.1">
    <property type="protein sequence ID" value="ONIVA09G19700.1"/>
    <property type="gene ID" value="ONIVA09G19700"/>
</dbReference>
<dbReference type="Gene3D" id="1.20.1280.50">
    <property type="match status" value="1"/>
</dbReference>
<dbReference type="Proteomes" id="UP000006591">
    <property type="component" value="Chromosome 9"/>
</dbReference>
<dbReference type="PANTHER" id="PTHR34223">
    <property type="entry name" value="OS11G0201299 PROTEIN"/>
    <property type="match status" value="1"/>
</dbReference>
<evidence type="ECO:0000256" key="1">
    <source>
        <dbReference type="SAM" id="MobiDB-lite"/>
    </source>
</evidence>
<dbReference type="EnsemblPlants" id="ONIVA09G19700.1">
    <property type="protein sequence ID" value="ONIVA09G19700.1"/>
    <property type="gene ID" value="ONIVA09G19700"/>
</dbReference>
<dbReference type="CDD" id="cd22160">
    <property type="entry name" value="F-box_AtFBL13-like"/>
    <property type="match status" value="1"/>
</dbReference>
<evidence type="ECO:0000259" key="2">
    <source>
        <dbReference type="SMART" id="SM00256"/>
    </source>
</evidence>
<feature type="region of interest" description="Disordered" evidence="1">
    <location>
        <begin position="1"/>
        <end position="117"/>
    </location>
</feature>
<dbReference type="AlphaFoldDB" id="A0A0E0IN82"/>